<dbReference type="InterPro" id="IPR003615">
    <property type="entry name" value="HNH_nuc"/>
</dbReference>
<keyword evidence="2" id="KW-0378">Hydrolase</keyword>
<evidence type="ECO:0000259" key="1">
    <source>
        <dbReference type="SMART" id="SM00507"/>
    </source>
</evidence>
<sequence length="202" mass="22731">MILVERGTVAGNSRRPLILTLDVHGQPFRWVNWQHAVIYYARDQVAWAAGDNEFTILGGMRRETGLQSVITTNSIIAIRGKALSQRALHKVPPLSNRELFHRDRQICAYCGTHLASGKLTRDHVLPVSQGGRDVWMNVVTACRPCNQRKGGRTPEQSHMQLLYAPYVPSKAEFLILSNRNILADQMDFLARHVSSHSRVLLG</sequence>
<dbReference type="AlphaFoldDB" id="A0A840BE96"/>
<organism evidence="2 3">
    <name type="scientific">Niveibacterium umoris</name>
    <dbReference type="NCBI Taxonomy" id="1193620"/>
    <lineage>
        <taxon>Bacteria</taxon>
        <taxon>Pseudomonadati</taxon>
        <taxon>Pseudomonadota</taxon>
        <taxon>Betaproteobacteria</taxon>
        <taxon>Rhodocyclales</taxon>
        <taxon>Rhodocyclaceae</taxon>
        <taxon>Niveibacterium</taxon>
    </lineage>
</organism>
<dbReference type="GO" id="GO:0004519">
    <property type="term" value="F:endonuclease activity"/>
    <property type="evidence" value="ECO:0007669"/>
    <property type="project" value="UniProtKB-KW"/>
</dbReference>
<dbReference type="SMART" id="SM00507">
    <property type="entry name" value="HNHc"/>
    <property type="match status" value="1"/>
</dbReference>
<keyword evidence="3" id="KW-1185">Reference proteome</keyword>
<comment type="caution">
    <text evidence="2">The sequence shown here is derived from an EMBL/GenBank/DDBJ whole genome shotgun (WGS) entry which is preliminary data.</text>
</comment>
<accession>A0A840BE96</accession>
<dbReference type="Pfam" id="PF14279">
    <property type="entry name" value="HNH_5"/>
    <property type="match status" value="1"/>
</dbReference>
<name>A0A840BE96_9RHOO</name>
<protein>
    <submittedName>
        <fullName evidence="2">5-methylcytosine-specific restriction endonuclease McrA</fullName>
    </submittedName>
</protein>
<dbReference type="Proteomes" id="UP000561045">
    <property type="component" value="Unassembled WGS sequence"/>
</dbReference>
<proteinExistence type="predicted"/>
<feature type="domain" description="HNH nuclease" evidence="1">
    <location>
        <begin position="94"/>
        <end position="147"/>
    </location>
</feature>
<dbReference type="CDD" id="cd00085">
    <property type="entry name" value="HNHc"/>
    <property type="match status" value="1"/>
</dbReference>
<dbReference type="Gene3D" id="1.10.30.50">
    <property type="match status" value="1"/>
</dbReference>
<dbReference type="InterPro" id="IPR029471">
    <property type="entry name" value="HNH_5"/>
</dbReference>
<keyword evidence="2" id="KW-0540">Nuclease</keyword>
<dbReference type="PANTHER" id="PTHR33877">
    <property type="entry name" value="SLL1193 PROTEIN"/>
    <property type="match status" value="1"/>
</dbReference>
<dbReference type="PANTHER" id="PTHR33877:SF2">
    <property type="entry name" value="OS07G0170200 PROTEIN"/>
    <property type="match status" value="1"/>
</dbReference>
<dbReference type="InterPro" id="IPR052892">
    <property type="entry name" value="NA-targeting_endonuclease"/>
</dbReference>
<keyword evidence="2" id="KW-0255">Endonuclease</keyword>
<evidence type="ECO:0000313" key="3">
    <source>
        <dbReference type="Proteomes" id="UP000561045"/>
    </source>
</evidence>
<reference evidence="2 3" key="1">
    <citation type="submission" date="2020-08" db="EMBL/GenBank/DDBJ databases">
        <title>Genomic Encyclopedia of Type Strains, Phase IV (KMG-IV): sequencing the most valuable type-strain genomes for metagenomic binning, comparative biology and taxonomic classification.</title>
        <authorList>
            <person name="Goeker M."/>
        </authorList>
    </citation>
    <scope>NUCLEOTIDE SEQUENCE [LARGE SCALE GENOMIC DNA]</scope>
    <source>
        <strain evidence="2 3">DSM 106739</strain>
    </source>
</reference>
<gene>
    <name evidence="2" type="ORF">GGR36_000733</name>
</gene>
<dbReference type="RefSeq" id="WP_338086617.1">
    <property type="nucleotide sequence ID" value="NZ_BAABLE010000011.1"/>
</dbReference>
<dbReference type="EMBL" id="JACIET010000001">
    <property type="protein sequence ID" value="MBB4011425.1"/>
    <property type="molecule type" value="Genomic_DNA"/>
</dbReference>
<evidence type="ECO:0000313" key="2">
    <source>
        <dbReference type="EMBL" id="MBB4011425.1"/>
    </source>
</evidence>